<feature type="region of interest" description="Disordered" evidence="1">
    <location>
        <begin position="1"/>
        <end position="44"/>
    </location>
</feature>
<accession>A0A0A8VFQ3</accession>
<dbReference type="EMBL" id="LN681231">
    <property type="protein sequence ID" value="CEK28415.1"/>
    <property type="molecule type" value="Genomic_DNA"/>
</dbReference>
<evidence type="ECO:0000313" key="2">
    <source>
        <dbReference type="EMBL" id="CEK28415.1"/>
    </source>
</evidence>
<evidence type="ECO:0000256" key="1">
    <source>
        <dbReference type="SAM" id="MobiDB-lite"/>
    </source>
</evidence>
<name>A0A0A8VFQ3_YERRU</name>
<protein>
    <submittedName>
        <fullName evidence="2">Uncharacterized protein</fullName>
    </submittedName>
</protein>
<dbReference type="AlphaFoldDB" id="A0A0A8VFQ3"/>
<gene>
    <name evidence="2" type="ORF">CSF007_13415</name>
</gene>
<reference evidence="2" key="1">
    <citation type="journal article" date="2015" name="Genome Announc.">
        <title>Complete Genome Sequence of Yersinia ruckeri Strain CSF007-82, Etiologic Agent of Red Mouth Disease in Salmonid Fish.</title>
        <authorList>
            <person name="Nelson M.C."/>
            <person name="LaPatra S.E."/>
            <person name="Welch T.J."/>
            <person name="Graf J."/>
        </authorList>
    </citation>
    <scope>NUCLEOTIDE SEQUENCE</scope>
    <source>
        <strain evidence="2">CSF007-82</strain>
    </source>
</reference>
<organism evidence="2">
    <name type="scientific">Yersinia ruckeri</name>
    <dbReference type="NCBI Taxonomy" id="29486"/>
    <lineage>
        <taxon>Bacteria</taxon>
        <taxon>Pseudomonadati</taxon>
        <taxon>Pseudomonadota</taxon>
        <taxon>Gammaproteobacteria</taxon>
        <taxon>Enterobacterales</taxon>
        <taxon>Yersiniaceae</taxon>
        <taxon>Yersinia</taxon>
    </lineage>
</organism>
<sequence>MAYHNQGKSPAADNRYGKLNNESDRLPYSLAHDTPGTLLPLFPP</sequence>
<proteinExistence type="predicted"/>